<sequence length="630" mass="64967">MSCIRSYLKGGLAGLMVALVSAGPAQAVTFDLTILHNNDGESDIFGSQSNPDFGGAAEFTTLVKGIQSSGGNVLTLSSGDNFLPGPEFDASLADGIFYDALLLNEIGYDAIAIGNHEFDSGPGILGDLIQAYNDAGGTAPFLSANLDFSSEPALSGLAADGKIASSTIVEKGGQQIGIVGATTPNLSFISSPGAVGVQDPAAPVQAEIDALTAAGVDNIIFISHLQGVDEDRELIAKLEGIDVAIAGGGDELLANPGDELIPGDTAADSYPIFSEDKTGKAIPIVTTAGGYNYLGRLDVTFEDGDVITVNGGPIRVAGGSQPDAVAPDPTVQSNVVEPVQAFVDSLDQTIVGTSEVEIQGGRDIFRAREANVGNLLADAILTSAQQLSSNFGIENVDIALTNGGGIRNEDPIPAGDISRADTKSIAQFSNFVTVIEDVKAGKLKEILENAVSRIELDADGNPVRSGEGTGRFAQIAGFSFEYNPTLTAAQVEGEGLNVTTVVDGERIQTIILNDGTVLVEAGRVVTDATVDIATVDFLARGGDQYPFNRSDFTSLGVTYEQALADYISNELNGLISAGDPRYQPDGEGRITLTDAVPSQDPASVPEPGTVLGLMALAGLGAGTLRRRQTA</sequence>
<comment type="similarity">
    <text evidence="1">Belongs to the 5'-nucleotidase family.</text>
</comment>
<dbReference type="GO" id="GO:0046872">
    <property type="term" value="F:metal ion binding"/>
    <property type="evidence" value="ECO:0007669"/>
    <property type="project" value="InterPro"/>
</dbReference>
<dbReference type="PRINTS" id="PR01607">
    <property type="entry name" value="APYRASEFAMLY"/>
</dbReference>
<dbReference type="PROSITE" id="PS00786">
    <property type="entry name" value="5_NUCLEOTIDASE_2"/>
    <property type="match status" value="1"/>
</dbReference>
<evidence type="ECO:0000259" key="2">
    <source>
        <dbReference type="Pfam" id="PF02872"/>
    </source>
</evidence>
<dbReference type="GO" id="GO:0030288">
    <property type="term" value="C:outer membrane-bounded periplasmic space"/>
    <property type="evidence" value="ECO:0007669"/>
    <property type="project" value="TreeGrafter"/>
</dbReference>
<keyword evidence="1" id="KW-0547">Nucleotide-binding</keyword>
<feature type="chain" id="PRO_5011827090" evidence="1">
    <location>
        <begin position="28"/>
        <end position="630"/>
    </location>
</feature>
<accession>A0A1Z3HN52</accession>
<feature type="domain" description="Ice-binding protein C-terminal" evidence="3">
    <location>
        <begin position="603"/>
        <end position="627"/>
    </location>
</feature>
<dbReference type="GO" id="GO:0008768">
    <property type="term" value="F:UDP-sugar diphosphatase activity"/>
    <property type="evidence" value="ECO:0007669"/>
    <property type="project" value="TreeGrafter"/>
</dbReference>
<protein>
    <submittedName>
        <fullName evidence="4">Trifunctional nucleotide phosphoesterase protein YfkN</fullName>
    </submittedName>
</protein>
<dbReference type="SUPFAM" id="SSF55816">
    <property type="entry name" value="5'-nucleotidase (syn. UDP-sugar hydrolase), C-terminal domain"/>
    <property type="match status" value="1"/>
</dbReference>
<keyword evidence="1" id="KW-0378">Hydrolase</keyword>
<dbReference type="NCBIfam" id="TIGR02595">
    <property type="entry name" value="PEP_CTERM"/>
    <property type="match status" value="1"/>
</dbReference>
<organism evidence="4 5">
    <name type="scientific">Halomicronema hongdechloris C2206</name>
    <dbReference type="NCBI Taxonomy" id="1641165"/>
    <lineage>
        <taxon>Bacteria</taxon>
        <taxon>Bacillati</taxon>
        <taxon>Cyanobacteriota</taxon>
        <taxon>Cyanophyceae</taxon>
        <taxon>Nodosilineales</taxon>
        <taxon>Nodosilineaceae</taxon>
        <taxon>Halomicronema</taxon>
    </lineage>
</organism>
<dbReference type="Gene3D" id="3.90.780.10">
    <property type="entry name" value="5'-Nucleotidase, C-terminal domain"/>
    <property type="match status" value="1"/>
</dbReference>
<dbReference type="GO" id="GO:0009166">
    <property type="term" value="P:nucleotide catabolic process"/>
    <property type="evidence" value="ECO:0007669"/>
    <property type="project" value="InterPro"/>
</dbReference>
<keyword evidence="1" id="KW-0732">Signal</keyword>
<dbReference type="Pfam" id="PF02872">
    <property type="entry name" value="5_nucleotid_C"/>
    <property type="match status" value="1"/>
</dbReference>
<evidence type="ECO:0000259" key="3">
    <source>
        <dbReference type="Pfam" id="PF07589"/>
    </source>
</evidence>
<dbReference type="InterPro" id="IPR008334">
    <property type="entry name" value="5'-Nucleotdase_C"/>
</dbReference>
<gene>
    <name evidence="4" type="primary">yfkN</name>
    <name evidence="4" type="ORF">XM38_026920</name>
</gene>
<keyword evidence="5" id="KW-1185">Reference proteome</keyword>
<dbReference type="OrthoDB" id="9768561at2"/>
<dbReference type="InterPro" id="IPR013424">
    <property type="entry name" value="Ice-binding_C"/>
</dbReference>
<reference evidence="4 5" key="1">
    <citation type="journal article" date="2016" name="Biochim. Biophys. Acta">
        <title>Characterization of red-shifted phycobilisomes isolated from the chlorophyll f-containing cyanobacterium Halomicronema hongdechloris.</title>
        <authorList>
            <person name="Li Y."/>
            <person name="Lin Y."/>
            <person name="Garvey C.J."/>
            <person name="Birch D."/>
            <person name="Corkery R.W."/>
            <person name="Loughlin P.C."/>
            <person name="Scheer H."/>
            <person name="Willows R.D."/>
            <person name="Chen M."/>
        </authorList>
    </citation>
    <scope>NUCLEOTIDE SEQUENCE [LARGE SCALE GENOMIC DNA]</scope>
    <source>
        <strain evidence="4 5">C2206</strain>
    </source>
</reference>
<dbReference type="KEGG" id="hhg:XM38_026920"/>
<feature type="signal peptide" evidence="1">
    <location>
        <begin position="1"/>
        <end position="27"/>
    </location>
</feature>
<dbReference type="GO" id="GO:0008253">
    <property type="term" value="F:5'-nucleotidase activity"/>
    <property type="evidence" value="ECO:0007669"/>
    <property type="project" value="TreeGrafter"/>
</dbReference>
<dbReference type="InterPro" id="IPR006179">
    <property type="entry name" value="5_nucleotidase/apyrase"/>
</dbReference>
<dbReference type="Proteomes" id="UP000191901">
    <property type="component" value="Chromosome"/>
</dbReference>
<dbReference type="Gene3D" id="3.60.21.10">
    <property type="match status" value="1"/>
</dbReference>
<evidence type="ECO:0000313" key="5">
    <source>
        <dbReference type="Proteomes" id="UP000191901"/>
    </source>
</evidence>
<dbReference type="InterPro" id="IPR029052">
    <property type="entry name" value="Metallo-depent_PP-like"/>
</dbReference>
<dbReference type="PANTHER" id="PTHR11575:SF24">
    <property type="entry name" value="5'-NUCLEOTIDASE"/>
    <property type="match status" value="1"/>
</dbReference>
<dbReference type="InterPro" id="IPR036907">
    <property type="entry name" value="5'-Nucleotdase_C_sf"/>
</dbReference>
<evidence type="ECO:0000256" key="1">
    <source>
        <dbReference type="RuleBase" id="RU362119"/>
    </source>
</evidence>
<dbReference type="Pfam" id="PF07589">
    <property type="entry name" value="PEP-CTERM"/>
    <property type="match status" value="1"/>
</dbReference>
<proteinExistence type="inferred from homology"/>
<name>A0A1Z3HN52_9CYAN</name>
<dbReference type="InterPro" id="IPR006146">
    <property type="entry name" value="5'-Nucleotdase_CS"/>
</dbReference>
<dbReference type="STRING" id="1641165.XM38_14230"/>
<dbReference type="GO" id="GO:0000166">
    <property type="term" value="F:nucleotide binding"/>
    <property type="evidence" value="ECO:0007669"/>
    <property type="project" value="UniProtKB-KW"/>
</dbReference>
<dbReference type="PANTHER" id="PTHR11575">
    <property type="entry name" value="5'-NUCLEOTIDASE-RELATED"/>
    <property type="match status" value="1"/>
</dbReference>
<evidence type="ECO:0000313" key="4">
    <source>
        <dbReference type="EMBL" id="ASC71738.1"/>
    </source>
</evidence>
<dbReference type="EMBL" id="CP021983">
    <property type="protein sequence ID" value="ASC71738.1"/>
    <property type="molecule type" value="Genomic_DNA"/>
</dbReference>
<dbReference type="SUPFAM" id="SSF56300">
    <property type="entry name" value="Metallo-dependent phosphatases"/>
    <property type="match status" value="1"/>
</dbReference>
<dbReference type="AlphaFoldDB" id="A0A1Z3HN52"/>
<feature type="domain" description="5'-Nucleotidase C-terminal" evidence="2">
    <location>
        <begin position="351"/>
        <end position="546"/>
    </location>
</feature>